<protein>
    <submittedName>
        <fullName evidence="1">Uncharacterized protein</fullName>
    </submittedName>
</protein>
<keyword evidence="2" id="KW-1185">Reference proteome</keyword>
<evidence type="ECO:0000313" key="2">
    <source>
        <dbReference type="Proteomes" id="UP000001364"/>
    </source>
</evidence>
<dbReference type="EMBL" id="CP001340">
    <property type="protein sequence ID" value="ACL94549.1"/>
    <property type="molecule type" value="Genomic_DNA"/>
</dbReference>
<dbReference type="InterPro" id="IPR058085">
    <property type="entry name" value="PP_RS20740-like"/>
</dbReference>
<dbReference type="HOGENOM" id="CLU_707627_0_0_5"/>
<gene>
    <name evidence="1" type="ordered locus">CCNA_01084</name>
</gene>
<dbReference type="KEGG" id="ccs:CCNA_01084"/>
<sequence>MNKPALDVEEGGAAPDYLGDVYGNTAVPPPLVRPAKKTEFAPWHHPVKQIVRDYQWGDLTVKLIESREEQSRGTLRYFTLPGADLLDVRFLSKKLEAHNSRIEYFGFNQGQPDEKVSAADTEAEKGTYFSAESALRQAGKTTSNAVVLPDRLEDIANPNSQAANRLRQQGVFDVINIDACSHLGFIPDGRTQSLFDALGALLAHQLRAEKSWLLFVTTRVAPDLLGAPALKLQSAINDNIKLHPNEFGAAVAECINGSQQTLAGDLNKSWGQNGEGFLKVFTLGMAKYLLQFFHGQPNLQAKVELASAYAYRVHGEQPDMLSLAFRISPAGLKVHPPTAGAAVVGDKLELQAALSVVDRLSKLWLLDGSLDEEKVRSDAILGTIDLLSSADYDLDAWQAWLKTHKIRPMEI</sequence>
<reference evidence="1 2" key="1">
    <citation type="journal article" date="2010" name="J. Bacteriol.">
        <title>The genetic basis of laboratory adaptation in Caulobacter crescentus.</title>
        <authorList>
            <person name="Marks M.E."/>
            <person name="Castro-Rojas C.M."/>
            <person name="Teiling C."/>
            <person name="Du L."/>
            <person name="Kapatral V."/>
            <person name="Walunas T.L."/>
            <person name="Crosson S."/>
        </authorList>
    </citation>
    <scope>NUCLEOTIDE SEQUENCE [LARGE SCALE GENOMIC DNA]</scope>
    <source>
        <strain evidence="2">NA1000 / CB15N</strain>
    </source>
</reference>
<dbReference type="GeneID" id="7329835"/>
<dbReference type="Proteomes" id="UP000001364">
    <property type="component" value="Chromosome"/>
</dbReference>
<name>A0A0H3C8L3_CAUVN</name>
<dbReference type="RefSeq" id="YP_002516457.1">
    <property type="nucleotide sequence ID" value="NC_011916.1"/>
</dbReference>
<dbReference type="AlphaFoldDB" id="A0A0H3C8L3"/>
<proteinExistence type="predicted"/>
<organism evidence="1 2">
    <name type="scientific">Caulobacter vibrioides (strain NA1000 / CB15N)</name>
    <name type="common">Caulobacter crescentus</name>
    <dbReference type="NCBI Taxonomy" id="565050"/>
    <lineage>
        <taxon>Bacteria</taxon>
        <taxon>Pseudomonadati</taxon>
        <taxon>Pseudomonadota</taxon>
        <taxon>Alphaproteobacteria</taxon>
        <taxon>Caulobacterales</taxon>
        <taxon>Caulobacteraceae</taxon>
        <taxon>Caulobacter</taxon>
    </lineage>
</organism>
<accession>A0A0H3C8L3</accession>
<dbReference type="OrthoDB" id="5137090at2"/>
<dbReference type="RefSeq" id="WP_010918916.1">
    <property type="nucleotide sequence ID" value="NC_011916.1"/>
</dbReference>
<evidence type="ECO:0000313" key="1">
    <source>
        <dbReference type="EMBL" id="ACL94549.1"/>
    </source>
</evidence>
<dbReference type="NCBIfam" id="NF047698">
    <property type="entry name" value="PP_RS20740_fam"/>
    <property type="match status" value="1"/>
</dbReference>